<dbReference type="PANTHER" id="PTHR12430">
    <property type="entry name" value="MITOCHONDRIAL IMPORT RECEPTOR SUBUNIT TOM20"/>
    <property type="match status" value="1"/>
</dbReference>
<dbReference type="FunCoup" id="A0A2N3N8N8">
    <property type="interactions" value="319"/>
</dbReference>
<dbReference type="Gene3D" id="1.20.960.10">
    <property type="entry name" value="Mitochondrial outer membrane translocase complex, subunit Tom20 domain"/>
    <property type="match status" value="1"/>
</dbReference>
<keyword evidence="8 14" id="KW-0496">Mitochondrion</keyword>
<evidence type="ECO:0000256" key="6">
    <source>
        <dbReference type="ARBA" id="ARBA00022927"/>
    </source>
</evidence>
<evidence type="ECO:0000256" key="2">
    <source>
        <dbReference type="ARBA" id="ARBA00005792"/>
    </source>
</evidence>
<dbReference type="InterPro" id="IPR002056">
    <property type="entry name" value="MAS20"/>
</dbReference>
<dbReference type="FunFam" id="1.20.960.10:FF:000002">
    <property type="entry name" value="Mitochondrial import receptor subunit TOM20"/>
    <property type="match status" value="1"/>
</dbReference>
<feature type="coiled-coil region" evidence="15">
    <location>
        <begin position="40"/>
        <end position="67"/>
    </location>
</feature>
<dbReference type="EMBL" id="NLAX01000010">
    <property type="protein sequence ID" value="PKS08795.1"/>
    <property type="molecule type" value="Genomic_DNA"/>
</dbReference>
<comment type="similarity">
    <text evidence="2 14">Belongs to the Tom20 family.</text>
</comment>
<dbReference type="GO" id="GO:0030943">
    <property type="term" value="F:mitochondrion targeting sequence binding"/>
    <property type="evidence" value="ECO:0007669"/>
    <property type="project" value="TreeGrafter"/>
</dbReference>
<dbReference type="GO" id="GO:0006605">
    <property type="term" value="P:protein targeting"/>
    <property type="evidence" value="ECO:0007669"/>
    <property type="project" value="InterPro"/>
</dbReference>
<dbReference type="VEuPathDB" id="FungiDB:jhhlp_003404"/>
<feature type="transmembrane region" description="Helical" evidence="16">
    <location>
        <begin position="6"/>
        <end position="28"/>
    </location>
</feature>
<dbReference type="Proteomes" id="UP000233524">
    <property type="component" value="Unassembled WGS sequence"/>
</dbReference>
<protein>
    <recommendedName>
        <fullName evidence="11">Mitochondrial import receptor subunit TOM20</fullName>
    </recommendedName>
    <alternativeName>
        <fullName evidence="10">Mitochondrial 20 kDa outer membrane protein</fullName>
    </alternativeName>
    <alternativeName>
        <fullName evidence="12">Mitochondrial import receptor subunit tom20</fullName>
    </alternativeName>
    <alternativeName>
        <fullName evidence="13">Translocase of outer membrane 20 kDa subunit</fullName>
    </alternativeName>
</protein>
<dbReference type="GO" id="GO:0006886">
    <property type="term" value="P:intracellular protein transport"/>
    <property type="evidence" value="ECO:0007669"/>
    <property type="project" value="InterPro"/>
</dbReference>
<dbReference type="SUPFAM" id="SSF47157">
    <property type="entry name" value="Mitochondrial import receptor subunit Tom20"/>
    <property type="match status" value="1"/>
</dbReference>
<evidence type="ECO:0000313" key="18">
    <source>
        <dbReference type="Proteomes" id="UP000233524"/>
    </source>
</evidence>
<sequence length="173" mass="19213">MVQTSTVITASVATVVTGILAYAAYFDYKRRSEPEFRRGLRRNERQKVRAEKEDQKAQTQLQRQKIRLAVADAIEEGFPRDPSEREMYFMEQVSKGEVLGADPNTLFEAALSFYKALKVYPSPGDLIGIYDQTVSKQVLDILAELIAADPTLKLGTNAEGATVPNMPPTVGLD</sequence>
<evidence type="ECO:0000256" key="3">
    <source>
        <dbReference type="ARBA" id="ARBA00022448"/>
    </source>
</evidence>
<keyword evidence="6" id="KW-0653">Protein transport</keyword>
<evidence type="ECO:0000256" key="13">
    <source>
        <dbReference type="ARBA" id="ARBA00080405"/>
    </source>
</evidence>
<accession>A0A2N3N8N8</accession>
<evidence type="ECO:0000256" key="8">
    <source>
        <dbReference type="ARBA" id="ARBA00023128"/>
    </source>
</evidence>
<dbReference type="GO" id="GO:0016031">
    <property type="term" value="P:tRNA import into mitochondrion"/>
    <property type="evidence" value="ECO:0007669"/>
    <property type="project" value="TreeGrafter"/>
</dbReference>
<evidence type="ECO:0000256" key="11">
    <source>
        <dbReference type="ARBA" id="ARBA00068548"/>
    </source>
</evidence>
<keyword evidence="15" id="KW-0175">Coiled coil</keyword>
<gene>
    <name evidence="17" type="ORF">jhhlp_003404</name>
</gene>
<keyword evidence="7 16" id="KW-1133">Transmembrane helix</keyword>
<dbReference type="InterPro" id="IPR023392">
    <property type="entry name" value="Tom20_dom_sf"/>
</dbReference>
<evidence type="ECO:0000256" key="4">
    <source>
        <dbReference type="ARBA" id="ARBA00022692"/>
    </source>
</evidence>
<keyword evidence="9 14" id="KW-0472">Membrane</keyword>
<name>A0A2N3N8N8_9PEZI</name>
<evidence type="ECO:0000256" key="12">
    <source>
        <dbReference type="ARBA" id="ARBA00073975"/>
    </source>
</evidence>
<dbReference type="GO" id="GO:0005742">
    <property type="term" value="C:mitochondrial outer membrane translocase complex"/>
    <property type="evidence" value="ECO:0007669"/>
    <property type="project" value="UniProtKB-UniRule"/>
</dbReference>
<dbReference type="PRINTS" id="PR00351">
    <property type="entry name" value="OM20RECEPTOR"/>
</dbReference>
<dbReference type="OrthoDB" id="2154253at2759"/>
<keyword evidence="4 16" id="KW-0812">Transmembrane</keyword>
<proteinExistence type="inferred from homology"/>
<dbReference type="GO" id="GO:0008320">
    <property type="term" value="F:protein transmembrane transporter activity"/>
    <property type="evidence" value="ECO:0007669"/>
    <property type="project" value="TreeGrafter"/>
</dbReference>
<comment type="subcellular location">
    <subcellularLocation>
        <location evidence="1">Mitochondrion outer membrane</location>
        <topology evidence="1">Single-pass membrane protein</topology>
    </subcellularLocation>
</comment>
<dbReference type="Pfam" id="PF02064">
    <property type="entry name" value="MAS20"/>
    <property type="match status" value="1"/>
</dbReference>
<evidence type="ECO:0000256" key="15">
    <source>
        <dbReference type="SAM" id="Coils"/>
    </source>
</evidence>
<dbReference type="GO" id="GO:0030150">
    <property type="term" value="P:protein import into mitochondrial matrix"/>
    <property type="evidence" value="ECO:0007669"/>
    <property type="project" value="TreeGrafter"/>
</dbReference>
<reference evidence="17 18" key="1">
    <citation type="journal article" date="2017" name="G3 (Bethesda)">
        <title>First Draft Genome Sequence of the Pathogenic Fungus Lomentospora prolificans (Formerly Scedosporium prolificans).</title>
        <authorList>
            <person name="Luo R."/>
            <person name="Zimin A."/>
            <person name="Workman R."/>
            <person name="Fan Y."/>
            <person name="Pertea G."/>
            <person name="Grossman N."/>
            <person name="Wear M.P."/>
            <person name="Jia B."/>
            <person name="Miller H."/>
            <person name="Casadevall A."/>
            <person name="Timp W."/>
            <person name="Zhang S.X."/>
            <person name="Salzberg S.L."/>
        </authorList>
    </citation>
    <scope>NUCLEOTIDE SEQUENCE [LARGE SCALE GENOMIC DNA]</scope>
    <source>
        <strain evidence="17 18">JHH-5317</strain>
    </source>
</reference>
<dbReference type="STRING" id="41688.A0A2N3N8N8"/>
<dbReference type="AlphaFoldDB" id="A0A2N3N8N8"/>
<evidence type="ECO:0000256" key="9">
    <source>
        <dbReference type="ARBA" id="ARBA00023136"/>
    </source>
</evidence>
<evidence type="ECO:0000256" key="1">
    <source>
        <dbReference type="ARBA" id="ARBA00004572"/>
    </source>
</evidence>
<comment type="caution">
    <text evidence="17">The sequence shown here is derived from an EMBL/GenBank/DDBJ whole genome shotgun (WGS) entry which is preliminary data.</text>
</comment>
<dbReference type="PIRSF" id="PIRSF037707">
    <property type="entry name" value="MAS20_rcpt"/>
    <property type="match status" value="1"/>
</dbReference>
<keyword evidence="18" id="KW-1185">Reference proteome</keyword>
<evidence type="ECO:0000256" key="7">
    <source>
        <dbReference type="ARBA" id="ARBA00022989"/>
    </source>
</evidence>
<evidence type="ECO:0000256" key="16">
    <source>
        <dbReference type="SAM" id="Phobius"/>
    </source>
</evidence>
<evidence type="ECO:0000256" key="14">
    <source>
        <dbReference type="PIRNR" id="PIRNR037707"/>
    </source>
</evidence>
<evidence type="ECO:0000313" key="17">
    <source>
        <dbReference type="EMBL" id="PKS08795.1"/>
    </source>
</evidence>
<organism evidence="17 18">
    <name type="scientific">Lomentospora prolificans</name>
    <dbReference type="NCBI Taxonomy" id="41688"/>
    <lineage>
        <taxon>Eukaryota</taxon>
        <taxon>Fungi</taxon>
        <taxon>Dikarya</taxon>
        <taxon>Ascomycota</taxon>
        <taxon>Pezizomycotina</taxon>
        <taxon>Sordariomycetes</taxon>
        <taxon>Hypocreomycetidae</taxon>
        <taxon>Microascales</taxon>
        <taxon>Microascaceae</taxon>
        <taxon>Lomentospora</taxon>
    </lineage>
</organism>
<dbReference type="InParanoid" id="A0A2N3N8N8"/>
<evidence type="ECO:0000256" key="5">
    <source>
        <dbReference type="ARBA" id="ARBA00022787"/>
    </source>
</evidence>
<dbReference type="PANTHER" id="PTHR12430:SF0">
    <property type="entry name" value="TRANSLOCASE OF OUTER MITOCHONDRIAL MEMBRANE 20"/>
    <property type="match status" value="1"/>
</dbReference>
<keyword evidence="3" id="KW-0813">Transport</keyword>
<keyword evidence="5 14" id="KW-1000">Mitochondrion outer membrane</keyword>
<evidence type="ECO:0000256" key="10">
    <source>
        <dbReference type="ARBA" id="ARBA00042705"/>
    </source>
</evidence>